<feature type="transmembrane region" description="Helical" evidence="1">
    <location>
        <begin position="402"/>
        <end position="422"/>
    </location>
</feature>
<sequence length="456" mass="49691">MAMNEMNVGQEHKPLQPAQQTARLKFWITFLLGMFFFLIPLKVSGNWTIAFDVVVSWIRTNAPGLVALYCLLIICISALLSVLAVLQQQQKIRLSMDLSYFATKPAFLGFRVLGAVFAALIYFTIGPDWFLSPGAGGLMFNTLVASVAMIVPIGAIFITLFVAFGGLEFIGTLARPLMRPLFKVPGRSALDAVASFVGSYSVGIYVTNKMYLQGRYSAREATIIATCFSTVSIGFFAVVANTLELLGHFPLIFFSTLLVSAILAFILVRIPPLSRLPDEYVGEPKPEEERTEQSILKQAVEAGVKQAAQSSAVHKELAQGFVDGLKLSMVILPSILSIGLLAILLANHTPLFTWLGKPMEPLLALLGLPDVHILAPATLIGITEMFLPALLVTEAAVAGKFFIAVLSLSQILFFSAVIPLLLEVDIPIKLRHILVLFVLRTLIAMPIIAAITHLFF</sequence>
<evidence type="ECO:0000259" key="2">
    <source>
        <dbReference type="Pfam" id="PF07670"/>
    </source>
</evidence>
<feature type="transmembrane region" description="Helical" evidence="1">
    <location>
        <begin position="434"/>
        <end position="455"/>
    </location>
</feature>
<dbReference type="Proteomes" id="UP001232445">
    <property type="component" value="Unassembled WGS sequence"/>
</dbReference>
<feature type="transmembrane region" description="Helical" evidence="1">
    <location>
        <begin position="188"/>
        <end position="206"/>
    </location>
</feature>
<feature type="transmembrane region" description="Helical" evidence="1">
    <location>
        <begin position="362"/>
        <end position="382"/>
    </location>
</feature>
<feature type="domain" description="Nucleoside transporter/FeoB GTPase Gate" evidence="2">
    <location>
        <begin position="146"/>
        <end position="243"/>
    </location>
</feature>
<organism evidence="3 4">
    <name type="scientific">Caldalkalibacillus uzonensis</name>
    <dbReference type="NCBI Taxonomy" id="353224"/>
    <lineage>
        <taxon>Bacteria</taxon>
        <taxon>Bacillati</taxon>
        <taxon>Bacillota</taxon>
        <taxon>Bacilli</taxon>
        <taxon>Bacillales</taxon>
        <taxon>Bacillaceae</taxon>
        <taxon>Caldalkalibacillus</taxon>
    </lineage>
</organism>
<proteinExistence type="predicted"/>
<keyword evidence="4" id="KW-1185">Reference proteome</keyword>
<dbReference type="Pfam" id="PF07670">
    <property type="entry name" value="Gate"/>
    <property type="match status" value="1"/>
</dbReference>
<gene>
    <name evidence="3" type="ORF">J2S00_002803</name>
</gene>
<feature type="transmembrane region" description="Helical" evidence="1">
    <location>
        <begin position="330"/>
        <end position="355"/>
    </location>
</feature>
<feature type="transmembrane region" description="Helical" evidence="1">
    <location>
        <begin position="65"/>
        <end position="86"/>
    </location>
</feature>
<feature type="transmembrane region" description="Helical" evidence="1">
    <location>
        <begin position="221"/>
        <end position="239"/>
    </location>
</feature>
<comment type="caution">
    <text evidence="3">The sequence shown here is derived from an EMBL/GenBank/DDBJ whole genome shotgun (WGS) entry which is preliminary data.</text>
</comment>
<feature type="transmembrane region" description="Helical" evidence="1">
    <location>
        <begin position="251"/>
        <end position="270"/>
    </location>
</feature>
<keyword evidence="1" id="KW-0812">Transmembrane</keyword>
<feature type="transmembrane region" description="Helical" evidence="1">
    <location>
        <begin position="106"/>
        <end position="125"/>
    </location>
</feature>
<feature type="transmembrane region" description="Helical" evidence="1">
    <location>
        <begin position="26"/>
        <end position="45"/>
    </location>
</feature>
<keyword evidence="1" id="KW-1133">Transmembrane helix</keyword>
<name>A0ABU0CV88_9BACI</name>
<evidence type="ECO:0000313" key="3">
    <source>
        <dbReference type="EMBL" id="MDQ0340008.1"/>
    </source>
</evidence>
<dbReference type="InterPro" id="IPR011642">
    <property type="entry name" value="Gate_dom"/>
</dbReference>
<feature type="transmembrane region" description="Helical" evidence="1">
    <location>
        <begin position="145"/>
        <end position="167"/>
    </location>
</feature>
<keyword evidence="1" id="KW-0472">Membrane</keyword>
<evidence type="ECO:0000256" key="1">
    <source>
        <dbReference type="SAM" id="Phobius"/>
    </source>
</evidence>
<reference evidence="3 4" key="1">
    <citation type="submission" date="2023-07" db="EMBL/GenBank/DDBJ databases">
        <title>Genomic Encyclopedia of Type Strains, Phase IV (KMG-IV): sequencing the most valuable type-strain genomes for metagenomic binning, comparative biology and taxonomic classification.</title>
        <authorList>
            <person name="Goeker M."/>
        </authorList>
    </citation>
    <scope>NUCLEOTIDE SEQUENCE [LARGE SCALE GENOMIC DNA]</scope>
    <source>
        <strain evidence="3 4">DSM 17740</strain>
    </source>
</reference>
<protein>
    <submittedName>
        <fullName evidence="3">Nucleoside recognition membrane protein YjiH</fullName>
    </submittedName>
</protein>
<dbReference type="RefSeq" id="WP_307340876.1">
    <property type="nucleotide sequence ID" value="NZ_JAUSUQ010000010.1"/>
</dbReference>
<evidence type="ECO:0000313" key="4">
    <source>
        <dbReference type="Proteomes" id="UP001232445"/>
    </source>
</evidence>
<accession>A0ABU0CV88</accession>
<dbReference type="EMBL" id="JAUSUQ010000010">
    <property type="protein sequence ID" value="MDQ0340008.1"/>
    <property type="molecule type" value="Genomic_DNA"/>
</dbReference>